<proteinExistence type="predicted"/>
<dbReference type="Proteomes" id="UP000605259">
    <property type="component" value="Unassembled WGS sequence"/>
</dbReference>
<organism evidence="1 2">
    <name type="scientific">Priestia taiwanensis</name>
    <dbReference type="NCBI Taxonomy" id="1347902"/>
    <lineage>
        <taxon>Bacteria</taxon>
        <taxon>Bacillati</taxon>
        <taxon>Bacillota</taxon>
        <taxon>Bacilli</taxon>
        <taxon>Bacillales</taxon>
        <taxon>Bacillaceae</taxon>
        <taxon>Priestia</taxon>
    </lineage>
</organism>
<reference evidence="1" key="2">
    <citation type="submission" date="2020-09" db="EMBL/GenBank/DDBJ databases">
        <authorList>
            <person name="Sun Q."/>
            <person name="Zhou Y."/>
        </authorList>
    </citation>
    <scope>NUCLEOTIDE SEQUENCE</scope>
    <source>
        <strain evidence="1">CGMCC 1.12698</strain>
    </source>
</reference>
<dbReference type="InterPro" id="IPR022551">
    <property type="entry name" value="BrxC"/>
</dbReference>
<dbReference type="EMBL" id="BMFK01000002">
    <property type="protein sequence ID" value="GGE77394.1"/>
    <property type="molecule type" value="Genomic_DNA"/>
</dbReference>
<comment type="caution">
    <text evidence="1">The sequence shown here is derived from an EMBL/GenBank/DDBJ whole genome shotgun (WGS) entry which is preliminary data.</text>
</comment>
<dbReference type="SUPFAM" id="SSF52833">
    <property type="entry name" value="Thioredoxin-like"/>
    <property type="match status" value="1"/>
</dbReference>
<keyword evidence="2" id="KW-1185">Reference proteome</keyword>
<dbReference type="InterPro" id="IPR036249">
    <property type="entry name" value="Thioredoxin-like_sf"/>
</dbReference>
<reference evidence="1" key="1">
    <citation type="journal article" date="2014" name="Int. J. Syst. Evol. Microbiol.">
        <title>Complete genome sequence of Corynebacterium casei LMG S-19264T (=DSM 44701T), isolated from a smear-ripened cheese.</title>
        <authorList>
            <consortium name="US DOE Joint Genome Institute (JGI-PGF)"/>
            <person name="Walter F."/>
            <person name="Albersmeier A."/>
            <person name="Kalinowski J."/>
            <person name="Ruckert C."/>
        </authorList>
    </citation>
    <scope>NUCLEOTIDE SEQUENCE</scope>
    <source>
        <strain evidence="1">CGMCC 1.12698</strain>
    </source>
</reference>
<evidence type="ECO:0000313" key="2">
    <source>
        <dbReference type="Proteomes" id="UP000605259"/>
    </source>
</evidence>
<dbReference type="Gene3D" id="3.40.30.10">
    <property type="entry name" value="Glutaredoxin"/>
    <property type="match status" value="1"/>
</dbReference>
<gene>
    <name evidence="1" type="ORF">GCM10007140_28800</name>
</gene>
<dbReference type="NCBIfam" id="TIGR04019">
    <property type="entry name" value="B_thiol_YtxJ"/>
    <property type="match status" value="1"/>
</dbReference>
<evidence type="ECO:0000313" key="1">
    <source>
        <dbReference type="EMBL" id="GGE77394.1"/>
    </source>
</evidence>
<evidence type="ECO:0008006" key="3">
    <source>
        <dbReference type="Google" id="ProtNLM"/>
    </source>
</evidence>
<name>A0A917AVA9_9BACI</name>
<accession>A0A917AVA9</accession>
<dbReference type="AlphaFoldDB" id="A0A917AVA9"/>
<sequence length="108" mass="12609">MSQQKIITVEEFETIAQEQQTFLIFKASTTCNISEDAFVEYNTYMSKNESLPSYYLYVQEARPLSNHIAEKYGVRHQSPQVLYVQNGEVTWNESHWRITVDSLTKHIG</sequence>
<dbReference type="Pfam" id="PF11009">
    <property type="entry name" value="BrxC"/>
    <property type="match status" value="1"/>
</dbReference>
<protein>
    <recommendedName>
        <fullName evidence="3">Bacillithiol system protein YtxJ</fullName>
    </recommendedName>
</protein>
<dbReference type="RefSeq" id="WP_188389169.1">
    <property type="nucleotide sequence ID" value="NZ_BMFK01000002.1"/>
</dbReference>